<feature type="region of interest" description="Disordered" evidence="1">
    <location>
        <begin position="1"/>
        <end position="105"/>
    </location>
</feature>
<evidence type="ECO:0000313" key="2">
    <source>
        <dbReference type="EMBL" id="KAF2635287.1"/>
    </source>
</evidence>
<accession>A0A6A6RJL9</accession>
<dbReference type="Proteomes" id="UP000799753">
    <property type="component" value="Unassembled WGS sequence"/>
</dbReference>
<dbReference type="OrthoDB" id="3801072at2759"/>
<dbReference type="AlphaFoldDB" id="A0A6A6RJL9"/>
<dbReference type="EMBL" id="MU006809">
    <property type="protein sequence ID" value="KAF2635287.1"/>
    <property type="molecule type" value="Genomic_DNA"/>
</dbReference>
<gene>
    <name evidence="2" type="ORF">P280DRAFT_473996</name>
</gene>
<organism evidence="2 3">
    <name type="scientific">Massarina eburnea CBS 473.64</name>
    <dbReference type="NCBI Taxonomy" id="1395130"/>
    <lineage>
        <taxon>Eukaryota</taxon>
        <taxon>Fungi</taxon>
        <taxon>Dikarya</taxon>
        <taxon>Ascomycota</taxon>
        <taxon>Pezizomycotina</taxon>
        <taxon>Dothideomycetes</taxon>
        <taxon>Pleosporomycetidae</taxon>
        <taxon>Pleosporales</taxon>
        <taxon>Massarineae</taxon>
        <taxon>Massarinaceae</taxon>
        <taxon>Massarina</taxon>
    </lineage>
</organism>
<keyword evidence="3" id="KW-1185">Reference proteome</keyword>
<sequence>MSYPPPHPQGGYFDPSQPQAHDAQPRQSPSTALVPHPQSRSSSYQQQQVIPYPTPPVPQYQHSYHIPAQPSRHTSHRSHRSQHSRYSDDYADERRERERAIEKRPSLGDTVVLIWDTIRGAVTGNRR</sequence>
<reference evidence="2" key="1">
    <citation type="journal article" date="2020" name="Stud. Mycol.">
        <title>101 Dothideomycetes genomes: a test case for predicting lifestyles and emergence of pathogens.</title>
        <authorList>
            <person name="Haridas S."/>
            <person name="Albert R."/>
            <person name="Binder M."/>
            <person name="Bloem J."/>
            <person name="Labutti K."/>
            <person name="Salamov A."/>
            <person name="Andreopoulos B."/>
            <person name="Baker S."/>
            <person name="Barry K."/>
            <person name="Bills G."/>
            <person name="Bluhm B."/>
            <person name="Cannon C."/>
            <person name="Castanera R."/>
            <person name="Culley D."/>
            <person name="Daum C."/>
            <person name="Ezra D."/>
            <person name="Gonzalez J."/>
            <person name="Henrissat B."/>
            <person name="Kuo A."/>
            <person name="Liang C."/>
            <person name="Lipzen A."/>
            <person name="Lutzoni F."/>
            <person name="Magnuson J."/>
            <person name="Mondo S."/>
            <person name="Nolan M."/>
            <person name="Ohm R."/>
            <person name="Pangilinan J."/>
            <person name="Park H.-J."/>
            <person name="Ramirez L."/>
            <person name="Alfaro M."/>
            <person name="Sun H."/>
            <person name="Tritt A."/>
            <person name="Yoshinaga Y."/>
            <person name="Zwiers L.-H."/>
            <person name="Turgeon B."/>
            <person name="Goodwin S."/>
            <person name="Spatafora J."/>
            <person name="Crous P."/>
            <person name="Grigoriev I."/>
        </authorList>
    </citation>
    <scope>NUCLEOTIDE SEQUENCE</scope>
    <source>
        <strain evidence="2">CBS 473.64</strain>
    </source>
</reference>
<feature type="compositionally biased region" description="Basic and acidic residues" evidence="1">
    <location>
        <begin position="85"/>
        <end position="105"/>
    </location>
</feature>
<protein>
    <submittedName>
        <fullName evidence="2">Uncharacterized protein</fullName>
    </submittedName>
</protein>
<evidence type="ECO:0000313" key="3">
    <source>
        <dbReference type="Proteomes" id="UP000799753"/>
    </source>
</evidence>
<feature type="compositionally biased region" description="Low complexity" evidence="1">
    <location>
        <begin position="38"/>
        <end position="48"/>
    </location>
</feature>
<proteinExistence type="predicted"/>
<evidence type="ECO:0000256" key="1">
    <source>
        <dbReference type="SAM" id="MobiDB-lite"/>
    </source>
</evidence>
<feature type="compositionally biased region" description="Basic residues" evidence="1">
    <location>
        <begin position="73"/>
        <end position="83"/>
    </location>
</feature>
<name>A0A6A6RJL9_9PLEO</name>